<name>A0A8J3AYZ5_9BURK</name>
<reference evidence="7" key="1">
    <citation type="journal article" date="2019" name="Int. J. Syst. Evol. Microbiol.">
        <title>The Global Catalogue of Microorganisms (GCM) 10K type strain sequencing project: providing services to taxonomists for standard genome sequencing and annotation.</title>
        <authorList>
            <consortium name="The Broad Institute Genomics Platform"/>
            <consortium name="The Broad Institute Genome Sequencing Center for Infectious Disease"/>
            <person name="Wu L."/>
            <person name="Ma J."/>
        </authorList>
    </citation>
    <scope>NUCLEOTIDE SEQUENCE [LARGE SCALE GENOMIC DNA]</scope>
    <source>
        <strain evidence="7">CCM 2767</strain>
    </source>
</reference>
<keyword evidence="5" id="KW-0732">Signal</keyword>
<gene>
    <name evidence="6" type="ORF">GCM10008066_18930</name>
</gene>
<comment type="caution">
    <text evidence="6">The sequence shown here is derived from an EMBL/GenBank/DDBJ whole genome shotgun (WGS) entry which is preliminary data.</text>
</comment>
<dbReference type="PROSITE" id="PS51257">
    <property type="entry name" value="PROKAR_LIPOPROTEIN"/>
    <property type="match status" value="1"/>
</dbReference>
<dbReference type="GO" id="GO:0016020">
    <property type="term" value="C:membrane"/>
    <property type="evidence" value="ECO:0007669"/>
    <property type="project" value="UniProtKB-SubCell"/>
</dbReference>
<keyword evidence="4" id="KW-0472">Membrane</keyword>
<keyword evidence="7" id="KW-1185">Reference proteome</keyword>
<dbReference type="Proteomes" id="UP000642180">
    <property type="component" value="Unassembled WGS sequence"/>
</dbReference>
<accession>A0A8J3AYZ5</accession>
<evidence type="ECO:0000256" key="3">
    <source>
        <dbReference type="ARBA" id="ARBA00022989"/>
    </source>
</evidence>
<organism evidence="6 7">
    <name type="scientific">Oxalicibacterium faecigallinarum</name>
    <dbReference type="NCBI Taxonomy" id="573741"/>
    <lineage>
        <taxon>Bacteria</taxon>
        <taxon>Pseudomonadati</taxon>
        <taxon>Pseudomonadota</taxon>
        <taxon>Betaproteobacteria</taxon>
        <taxon>Burkholderiales</taxon>
        <taxon>Oxalobacteraceae</taxon>
        <taxon>Oxalicibacterium</taxon>
    </lineage>
</organism>
<dbReference type="SUPFAM" id="SSF74653">
    <property type="entry name" value="TolA/TonB C-terminal domain"/>
    <property type="match status" value="1"/>
</dbReference>
<evidence type="ECO:0000313" key="6">
    <source>
        <dbReference type="EMBL" id="GGI19408.1"/>
    </source>
</evidence>
<keyword evidence="3" id="KW-1133">Transmembrane helix</keyword>
<dbReference type="AlphaFoldDB" id="A0A8J3AYZ5"/>
<feature type="chain" id="PRO_5035324555" description="Energy transducer TonB" evidence="5">
    <location>
        <begin position="25"/>
        <end position="154"/>
    </location>
</feature>
<evidence type="ECO:0000256" key="4">
    <source>
        <dbReference type="ARBA" id="ARBA00023136"/>
    </source>
</evidence>
<evidence type="ECO:0000256" key="5">
    <source>
        <dbReference type="SAM" id="SignalP"/>
    </source>
</evidence>
<evidence type="ECO:0000313" key="7">
    <source>
        <dbReference type="Proteomes" id="UP000642180"/>
    </source>
</evidence>
<proteinExistence type="predicted"/>
<comment type="subcellular location">
    <subcellularLocation>
        <location evidence="1">Membrane</location>
        <topology evidence="1">Single-pass membrane protein</topology>
    </subcellularLocation>
</comment>
<dbReference type="InterPro" id="IPR006260">
    <property type="entry name" value="TonB/TolA_C"/>
</dbReference>
<dbReference type="EMBL" id="BMDI01000001">
    <property type="protein sequence ID" value="GGI19408.1"/>
    <property type="molecule type" value="Genomic_DNA"/>
</dbReference>
<protein>
    <recommendedName>
        <fullName evidence="8">Energy transducer TonB</fullName>
    </recommendedName>
</protein>
<dbReference type="NCBIfam" id="TIGR01352">
    <property type="entry name" value="tonB_Cterm"/>
    <property type="match status" value="1"/>
</dbReference>
<sequence length="154" mass="16764">MGTMQLRRCVVGLCVLVLAGCAGKLEPTVPETTRDGTSTADTLGEYKLALAHRIVAVNSTKVFIGRPQALLRSVVVVKYVVDANGSLVRSEIMRSNRDRVTEATALASVKQTAPFPKPAPALLRGGRVEVIETWLFNNDGRFQLRTIAEPQMNE</sequence>
<evidence type="ECO:0008006" key="8">
    <source>
        <dbReference type="Google" id="ProtNLM"/>
    </source>
</evidence>
<evidence type="ECO:0000256" key="1">
    <source>
        <dbReference type="ARBA" id="ARBA00004167"/>
    </source>
</evidence>
<dbReference type="RefSeq" id="WP_229726302.1">
    <property type="nucleotide sequence ID" value="NZ_BMDI01000001.1"/>
</dbReference>
<feature type="signal peptide" evidence="5">
    <location>
        <begin position="1"/>
        <end position="24"/>
    </location>
</feature>
<evidence type="ECO:0000256" key="2">
    <source>
        <dbReference type="ARBA" id="ARBA00022692"/>
    </source>
</evidence>
<dbReference type="Gene3D" id="3.30.1150.10">
    <property type="match status" value="1"/>
</dbReference>
<keyword evidence="2" id="KW-0812">Transmembrane</keyword>